<evidence type="ECO:0000256" key="2">
    <source>
        <dbReference type="ARBA" id="ARBA00007069"/>
    </source>
</evidence>
<dbReference type="Pfam" id="PF00528">
    <property type="entry name" value="BPD_transp_1"/>
    <property type="match status" value="1"/>
</dbReference>
<feature type="transmembrane region" description="Helical" evidence="8">
    <location>
        <begin position="224"/>
        <end position="243"/>
    </location>
</feature>
<feature type="transmembrane region" description="Helical" evidence="8">
    <location>
        <begin position="379"/>
        <end position="401"/>
    </location>
</feature>
<dbReference type="STRING" id="926569.ANT_27740"/>
<dbReference type="eggNOG" id="COG0581">
    <property type="taxonomic scope" value="Bacteria"/>
</dbReference>
<keyword evidence="6 8" id="KW-1133">Transmembrane helix</keyword>
<feature type="transmembrane region" description="Helical" evidence="8">
    <location>
        <begin position="312"/>
        <end position="332"/>
    </location>
</feature>
<evidence type="ECO:0000256" key="4">
    <source>
        <dbReference type="ARBA" id="ARBA00022475"/>
    </source>
</evidence>
<comment type="subcellular location">
    <subcellularLocation>
        <location evidence="1 8">Cell membrane</location>
        <topology evidence="1 8">Multi-pass membrane protein</topology>
    </subcellularLocation>
</comment>
<protein>
    <recommendedName>
        <fullName evidence="8">Phosphate transport system permease protein PstA</fullName>
    </recommendedName>
</protein>
<evidence type="ECO:0000313" key="10">
    <source>
        <dbReference type="EMBL" id="BAJ64800.1"/>
    </source>
</evidence>
<dbReference type="PANTHER" id="PTHR43470">
    <property type="entry name" value="PHOSPHATE TRANSPORT SYSTEM PERMEASE PROTEIN PSTA-RELATED"/>
    <property type="match status" value="1"/>
</dbReference>
<feature type="transmembrane region" description="Helical" evidence="8">
    <location>
        <begin position="26"/>
        <end position="46"/>
    </location>
</feature>
<evidence type="ECO:0000256" key="8">
    <source>
        <dbReference type="RuleBase" id="RU363043"/>
    </source>
</evidence>
<proteinExistence type="inferred from homology"/>
<keyword evidence="4 8" id="KW-1003">Cell membrane</keyword>
<dbReference type="KEGG" id="atm:ANT_27740"/>
<keyword evidence="11" id="KW-1185">Reference proteome</keyword>
<evidence type="ECO:0000313" key="11">
    <source>
        <dbReference type="Proteomes" id="UP000008922"/>
    </source>
</evidence>
<comment type="similarity">
    <text evidence="2 8">Belongs to the binding-protein-dependent transport system permease family. CysTW subfamily.</text>
</comment>
<evidence type="ECO:0000256" key="3">
    <source>
        <dbReference type="ARBA" id="ARBA00022448"/>
    </source>
</evidence>
<dbReference type="Proteomes" id="UP000008922">
    <property type="component" value="Chromosome"/>
</dbReference>
<evidence type="ECO:0000259" key="9">
    <source>
        <dbReference type="PROSITE" id="PS50928"/>
    </source>
</evidence>
<dbReference type="NCBIfam" id="TIGR00974">
    <property type="entry name" value="3a0107s02c"/>
    <property type="match status" value="1"/>
</dbReference>
<dbReference type="RefSeq" id="WP_013561148.1">
    <property type="nucleotide sequence ID" value="NC_014960.1"/>
</dbReference>
<dbReference type="InterPro" id="IPR035906">
    <property type="entry name" value="MetI-like_sf"/>
</dbReference>
<keyword evidence="3" id="KW-0813">Transport</keyword>
<dbReference type="GO" id="GO:0005315">
    <property type="term" value="F:phosphate transmembrane transporter activity"/>
    <property type="evidence" value="ECO:0007669"/>
    <property type="project" value="InterPro"/>
</dbReference>
<evidence type="ECO:0000256" key="6">
    <source>
        <dbReference type="ARBA" id="ARBA00022989"/>
    </source>
</evidence>
<dbReference type="PROSITE" id="PS50928">
    <property type="entry name" value="ABC_TM1"/>
    <property type="match status" value="1"/>
</dbReference>
<sequence length="409" mass="44898">MNRGVVLSETSNLSVRHQWGKFFQGLFLFSTVIGLIVLGILILTVVDKTFTLVAVTNKVDPATLADRPLEELSAEELRQILRDKLRPARLRTIERDMGPIAQMGEADLTALIMAEIVKPTTRASYPLFQSLTRRAEIEAEIRKEYPDAQIYFKAWLSWDFLQRSMATNPDLAGVRQAIKGSLLIILITILFAFPIGVGAAIYLEEYADKRNRINRILQTNIENLAGVPSIIYGILGLAVFVRALAPITSGAAFGMDAGSGRTILSGGLTMALLVLPILIISSQEALRAVPNSLREASFAMGATRWQTIWHHVLPYALPGILTGTILAVSRALGETAPLILVGASSLINKDPQSVFSFFTALPFQIYNWTVRPQPEFRNIAAAAILVLLAVLLSLNATAIVLRNRLSKRL</sequence>
<feature type="transmembrane region" description="Helical" evidence="8">
    <location>
        <begin position="182"/>
        <end position="203"/>
    </location>
</feature>
<organism evidence="10 11">
    <name type="scientific">Anaerolinea thermophila (strain DSM 14523 / JCM 11388 / NBRC 100420 / UNI-1)</name>
    <dbReference type="NCBI Taxonomy" id="926569"/>
    <lineage>
        <taxon>Bacteria</taxon>
        <taxon>Bacillati</taxon>
        <taxon>Chloroflexota</taxon>
        <taxon>Anaerolineae</taxon>
        <taxon>Anaerolineales</taxon>
        <taxon>Anaerolineaceae</taxon>
        <taxon>Anaerolinea</taxon>
    </lineage>
</organism>
<dbReference type="SUPFAM" id="SSF161098">
    <property type="entry name" value="MetI-like"/>
    <property type="match status" value="1"/>
</dbReference>
<dbReference type="CDD" id="cd06261">
    <property type="entry name" value="TM_PBP2"/>
    <property type="match status" value="1"/>
</dbReference>
<evidence type="ECO:0000256" key="5">
    <source>
        <dbReference type="ARBA" id="ARBA00022692"/>
    </source>
</evidence>
<dbReference type="EMBL" id="AP012029">
    <property type="protein sequence ID" value="BAJ64800.1"/>
    <property type="molecule type" value="Genomic_DNA"/>
</dbReference>
<dbReference type="AlphaFoldDB" id="E8N157"/>
<dbReference type="InterPro" id="IPR005672">
    <property type="entry name" value="Phosphate_PstA"/>
</dbReference>
<gene>
    <name evidence="10" type="primary">pstA</name>
    <name evidence="10" type="ordered locus">ANT_27740</name>
</gene>
<feature type="transmembrane region" description="Helical" evidence="8">
    <location>
        <begin position="263"/>
        <end position="280"/>
    </location>
</feature>
<name>E8N157_ANATU</name>
<dbReference type="OrthoDB" id="9785113at2"/>
<evidence type="ECO:0000256" key="7">
    <source>
        <dbReference type="ARBA" id="ARBA00023136"/>
    </source>
</evidence>
<reference evidence="10 11" key="1">
    <citation type="submission" date="2010-12" db="EMBL/GenBank/DDBJ databases">
        <title>Whole genome sequence of Anaerolinea thermophila UNI-1.</title>
        <authorList>
            <person name="Narita-Yamada S."/>
            <person name="Kishi E."/>
            <person name="Watanabe Y."/>
            <person name="Takasaki K."/>
            <person name="Ankai A."/>
            <person name="Oguchi A."/>
            <person name="Fukui S."/>
            <person name="Takahashi M."/>
            <person name="Yashiro I."/>
            <person name="Hosoyama A."/>
            <person name="Sekiguchi Y."/>
            <person name="Hanada S."/>
            <person name="Fujita N."/>
        </authorList>
    </citation>
    <scope>NUCLEOTIDE SEQUENCE [LARGE SCALE GENOMIC DNA]</scope>
    <source>
        <strain evidence="11">DSM 14523 / JCM 11388 / NBRC 100420 / UNI-1</strain>
    </source>
</reference>
<evidence type="ECO:0000256" key="1">
    <source>
        <dbReference type="ARBA" id="ARBA00004651"/>
    </source>
</evidence>
<keyword evidence="5 8" id="KW-0812">Transmembrane</keyword>
<dbReference type="InterPro" id="IPR000515">
    <property type="entry name" value="MetI-like"/>
</dbReference>
<dbReference type="GO" id="GO:0035435">
    <property type="term" value="P:phosphate ion transmembrane transport"/>
    <property type="evidence" value="ECO:0007669"/>
    <property type="project" value="InterPro"/>
</dbReference>
<keyword evidence="7 8" id="KW-0472">Membrane</keyword>
<dbReference type="Gene3D" id="1.10.3720.10">
    <property type="entry name" value="MetI-like"/>
    <property type="match status" value="1"/>
</dbReference>
<dbReference type="HOGENOM" id="CLU_033621_2_1_0"/>
<dbReference type="PANTHER" id="PTHR43470:SF5">
    <property type="entry name" value="PHOSPHATE TRANSPORT SYSTEM PERMEASE PROTEIN PSTA"/>
    <property type="match status" value="1"/>
</dbReference>
<dbReference type="GO" id="GO:0005886">
    <property type="term" value="C:plasma membrane"/>
    <property type="evidence" value="ECO:0007669"/>
    <property type="project" value="UniProtKB-SubCell"/>
</dbReference>
<feature type="domain" description="ABC transmembrane type-1" evidence="9">
    <location>
        <begin position="178"/>
        <end position="398"/>
    </location>
</feature>
<dbReference type="InParanoid" id="E8N157"/>
<accession>E8N157</accession>